<protein>
    <submittedName>
        <fullName evidence="1">Uncharacterized protein</fullName>
    </submittedName>
</protein>
<sequence length="174" mass="20276">MAPSAKKLSPQQQRTLLQKYKICIEGPVRARDWPEKYSSIFSLVRDTERIRYDDYIQTDLGSDPPRLLQVSQMCARVERLVSQAYSLRVALANEDTWRLKLEHLILERFESEVDWRVTQSYGLRSDPGELTSKVMFATNAAGFQIYRPSHPVYWRPKSFSRYELLGAFAVVKNL</sequence>
<reference evidence="1 2" key="1">
    <citation type="submission" date="2024-07" db="EMBL/GenBank/DDBJ databases">
        <title>Section-level genome sequencing and comparative genomics of Aspergillus sections Usti and Cavernicolus.</title>
        <authorList>
            <consortium name="Lawrence Berkeley National Laboratory"/>
            <person name="Nybo J.L."/>
            <person name="Vesth T.C."/>
            <person name="Theobald S."/>
            <person name="Frisvad J.C."/>
            <person name="Larsen T.O."/>
            <person name="Kjaerboelling I."/>
            <person name="Rothschild-Mancinelli K."/>
            <person name="Lyhne E.K."/>
            <person name="Kogle M.E."/>
            <person name="Barry K."/>
            <person name="Clum A."/>
            <person name="Na H."/>
            <person name="Ledsgaard L."/>
            <person name="Lin J."/>
            <person name="Lipzen A."/>
            <person name="Kuo A."/>
            <person name="Riley R."/>
            <person name="Mondo S."/>
            <person name="Labutti K."/>
            <person name="Haridas S."/>
            <person name="Pangalinan J."/>
            <person name="Salamov A.A."/>
            <person name="Simmons B.A."/>
            <person name="Magnuson J.K."/>
            <person name="Chen J."/>
            <person name="Drula E."/>
            <person name="Henrissat B."/>
            <person name="Wiebenga A."/>
            <person name="Lubbers R.J."/>
            <person name="Gomes A.C."/>
            <person name="Makela M.R."/>
            <person name="Stajich J."/>
            <person name="Grigoriev I.V."/>
            <person name="Mortensen U.H."/>
            <person name="De Vries R.P."/>
            <person name="Baker S.E."/>
            <person name="Andersen M.R."/>
        </authorList>
    </citation>
    <scope>NUCLEOTIDE SEQUENCE [LARGE SCALE GENOMIC DNA]</scope>
    <source>
        <strain evidence="1 2">CBS 123904</strain>
    </source>
</reference>
<dbReference type="EMBL" id="JBFXLU010000034">
    <property type="protein sequence ID" value="KAL2850722.1"/>
    <property type="molecule type" value="Genomic_DNA"/>
</dbReference>
<keyword evidence="2" id="KW-1185">Reference proteome</keyword>
<accession>A0ABR4KHF2</accession>
<name>A0ABR4KHF2_9EURO</name>
<evidence type="ECO:0000313" key="2">
    <source>
        <dbReference type="Proteomes" id="UP001610446"/>
    </source>
</evidence>
<comment type="caution">
    <text evidence="1">The sequence shown here is derived from an EMBL/GenBank/DDBJ whole genome shotgun (WGS) entry which is preliminary data.</text>
</comment>
<dbReference type="Proteomes" id="UP001610446">
    <property type="component" value="Unassembled WGS sequence"/>
</dbReference>
<evidence type="ECO:0000313" key="1">
    <source>
        <dbReference type="EMBL" id="KAL2850722.1"/>
    </source>
</evidence>
<gene>
    <name evidence="1" type="ORF">BJY01DRAFT_125691</name>
</gene>
<proteinExistence type="predicted"/>
<organism evidence="1 2">
    <name type="scientific">Aspergillus pseudoustus</name>
    <dbReference type="NCBI Taxonomy" id="1810923"/>
    <lineage>
        <taxon>Eukaryota</taxon>
        <taxon>Fungi</taxon>
        <taxon>Dikarya</taxon>
        <taxon>Ascomycota</taxon>
        <taxon>Pezizomycotina</taxon>
        <taxon>Eurotiomycetes</taxon>
        <taxon>Eurotiomycetidae</taxon>
        <taxon>Eurotiales</taxon>
        <taxon>Aspergillaceae</taxon>
        <taxon>Aspergillus</taxon>
        <taxon>Aspergillus subgen. Nidulantes</taxon>
    </lineage>
</organism>